<organism evidence="3 4">
    <name type="scientific">Sphingomonas cynarae</name>
    <dbReference type="NCBI Taxonomy" id="930197"/>
    <lineage>
        <taxon>Bacteria</taxon>
        <taxon>Pseudomonadati</taxon>
        <taxon>Pseudomonadota</taxon>
        <taxon>Alphaproteobacteria</taxon>
        <taxon>Sphingomonadales</taxon>
        <taxon>Sphingomonadaceae</taxon>
        <taxon>Sphingomonas</taxon>
    </lineage>
</organism>
<dbReference type="RefSeq" id="WP_344694751.1">
    <property type="nucleotide sequence ID" value="NZ_BAABBF010000013.1"/>
</dbReference>
<keyword evidence="4" id="KW-1185">Reference proteome</keyword>
<evidence type="ECO:0000256" key="1">
    <source>
        <dbReference type="SAM" id="MobiDB-lite"/>
    </source>
</evidence>
<reference evidence="4" key="1">
    <citation type="journal article" date="2019" name="Int. J. Syst. Evol. Microbiol.">
        <title>The Global Catalogue of Microorganisms (GCM) 10K type strain sequencing project: providing services to taxonomists for standard genome sequencing and annotation.</title>
        <authorList>
            <consortium name="The Broad Institute Genomics Platform"/>
            <consortium name="The Broad Institute Genome Sequencing Center for Infectious Disease"/>
            <person name="Wu L."/>
            <person name="Ma J."/>
        </authorList>
    </citation>
    <scope>NUCLEOTIDE SEQUENCE [LARGE SCALE GENOMIC DNA]</scope>
    <source>
        <strain evidence="4">JCM 17498</strain>
    </source>
</reference>
<sequence length="215" mass="23433">MTGGNMAGNANAMTARSGPLPQDLPPREARLTTILLVGRLVTDERDWVCRVRNLSSGGLMAECDAALAVGTPVRIELRNMAVVNGEIVWTRPPRAGVRFDAPVDVSELLRTGSGQTRRPRAPRLSATCSVLLWYRGQTTAQTLVDLSQSGCRLAVAHPPPVDWPVRITIPGLPPRHATLRWARDGQAGFAFREILSFSELSTWQADLATRFGERG</sequence>
<dbReference type="EMBL" id="BAABBF010000013">
    <property type="protein sequence ID" value="GAA3724618.1"/>
    <property type="molecule type" value="Genomic_DNA"/>
</dbReference>
<evidence type="ECO:0000259" key="2">
    <source>
        <dbReference type="Pfam" id="PF07238"/>
    </source>
</evidence>
<feature type="domain" description="PilZ" evidence="2">
    <location>
        <begin position="29"/>
        <end position="105"/>
    </location>
</feature>
<accession>A0ABP7EVG1</accession>
<gene>
    <name evidence="3" type="ORF">GCM10022268_35850</name>
</gene>
<protein>
    <recommendedName>
        <fullName evidence="2">PilZ domain-containing protein</fullName>
    </recommendedName>
</protein>
<proteinExistence type="predicted"/>
<comment type="caution">
    <text evidence="3">The sequence shown here is derived from an EMBL/GenBank/DDBJ whole genome shotgun (WGS) entry which is preliminary data.</text>
</comment>
<dbReference type="SUPFAM" id="SSF141371">
    <property type="entry name" value="PilZ domain-like"/>
    <property type="match status" value="2"/>
</dbReference>
<name>A0ABP7EVG1_9SPHN</name>
<feature type="domain" description="PilZ" evidence="2">
    <location>
        <begin position="120"/>
        <end position="194"/>
    </location>
</feature>
<dbReference type="InterPro" id="IPR009875">
    <property type="entry name" value="PilZ_domain"/>
</dbReference>
<evidence type="ECO:0000313" key="4">
    <source>
        <dbReference type="Proteomes" id="UP001500523"/>
    </source>
</evidence>
<feature type="region of interest" description="Disordered" evidence="1">
    <location>
        <begin position="1"/>
        <end position="24"/>
    </location>
</feature>
<dbReference type="Proteomes" id="UP001500523">
    <property type="component" value="Unassembled WGS sequence"/>
</dbReference>
<dbReference type="Gene3D" id="2.40.10.220">
    <property type="entry name" value="predicted glycosyltransferase like domains"/>
    <property type="match status" value="1"/>
</dbReference>
<evidence type="ECO:0000313" key="3">
    <source>
        <dbReference type="EMBL" id="GAA3724618.1"/>
    </source>
</evidence>
<dbReference type="Pfam" id="PF07238">
    <property type="entry name" value="PilZ"/>
    <property type="match status" value="2"/>
</dbReference>